<dbReference type="KEGG" id="ovi:T265_15810"/>
<accession>A0A074YVL8</accession>
<reference evidence="1 2" key="1">
    <citation type="submission" date="2013-11" db="EMBL/GenBank/DDBJ databases">
        <title>Opisthorchis viverrini - life in the bile duct.</title>
        <authorList>
            <person name="Young N.D."/>
            <person name="Nagarajan N."/>
            <person name="Lin S.J."/>
            <person name="Korhonen P.K."/>
            <person name="Jex A.R."/>
            <person name="Hall R.S."/>
            <person name="Safavi-Hemami H."/>
            <person name="Kaewkong W."/>
            <person name="Bertrand D."/>
            <person name="Gao S."/>
            <person name="Seet Q."/>
            <person name="Wongkham S."/>
            <person name="Teh B.T."/>
            <person name="Wongkham C."/>
            <person name="Intapan P.M."/>
            <person name="Maleewong W."/>
            <person name="Yang X."/>
            <person name="Hu M."/>
            <person name="Wang Z."/>
            <person name="Hofmann A."/>
            <person name="Sternberg P.W."/>
            <person name="Tan P."/>
            <person name="Wang J."/>
            <person name="Gasser R.B."/>
        </authorList>
    </citation>
    <scope>NUCLEOTIDE SEQUENCE [LARGE SCALE GENOMIC DNA]</scope>
</reference>
<protein>
    <submittedName>
        <fullName evidence="1">Uncharacterized protein</fullName>
    </submittedName>
</protein>
<evidence type="ECO:0000313" key="2">
    <source>
        <dbReference type="Proteomes" id="UP000054324"/>
    </source>
</evidence>
<dbReference type="GeneID" id="20329975"/>
<proteinExistence type="predicted"/>
<dbReference type="Proteomes" id="UP000054324">
    <property type="component" value="Unassembled WGS sequence"/>
</dbReference>
<dbReference type="CTD" id="20329975"/>
<sequence>MNAAHLLVESSAHSILAVCNAKRNFCVFGCRVTQNDDYGEKKCVEVQQILTLYVEGHIINETFACLVAVSNKMTTT</sequence>
<keyword evidence="2" id="KW-1185">Reference proteome</keyword>
<name>A0A074YVL8_OPIVI</name>
<dbReference type="RefSeq" id="XP_009177438.1">
    <property type="nucleotide sequence ID" value="XM_009179174.1"/>
</dbReference>
<dbReference type="EMBL" id="KL597856">
    <property type="protein sequence ID" value="KER18816.1"/>
    <property type="molecule type" value="Genomic_DNA"/>
</dbReference>
<feature type="non-terminal residue" evidence="1">
    <location>
        <position position="76"/>
    </location>
</feature>
<dbReference type="AlphaFoldDB" id="A0A074YVL8"/>
<gene>
    <name evidence="1" type="ORF">T265_15810</name>
</gene>
<evidence type="ECO:0000313" key="1">
    <source>
        <dbReference type="EMBL" id="KER18816.1"/>
    </source>
</evidence>
<organism evidence="1 2">
    <name type="scientific">Opisthorchis viverrini</name>
    <name type="common">Southeast Asian liver fluke</name>
    <dbReference type="NCBI Taxonomy" id="6198"/>
    <lineage>
        <taxon>Eukaryota</taxon>
        <taxon>Metazoa</taxon>
        <taxon>Spiralia</taxon>
        <taxon>Lophotrochozoa</taxon>
        <taxon>Platyhelminthes</taxon>
        <taxon>Trematoda</taxon>
        <taxon>Digenea</taxon>
        <taxon>Opisthorchiida</taxon>
        <taxon>Opisthorchiata</taxon>
        <taxon>Opisthorchiidae</taxon>
        <taxon>Opisthorchis</taxon>
    </lineage>
</organism>